<dbReference type="EMBL" id="CP099420">
    <property type="protein sequence ID" value="USW50937.1"/>
    <property type="molecule type" value="Genomic_DNA"/>
</dbReference>
<protein>
    <submittedName>
        <fullName evidence="1">Uncharacterized protein</fullName>
    </submittedName>
</protein>
<name>A0A9Q9ARX3_9PEZI</name>
<reference evidence="1" key="1">
    <citation type="submission" date="2022-06" db="EMBL/GenBank/DDBJ databases">
        <title>Complete genome sequences of two strains of the flax pathogen Septoria linicola.</title>
        <authorList>
            <person name="Lapalu N."/>
            <person name="Simon A."/>
            <person name="Demenou B."/>
            <person name="Paumier D."/>
            <person name="Guillot M.-P."/>
            <person name="Gout L."/>
            <person name="Valade R."/>
        </authorList>
    </citation>
    <scope>NUCLEOTIDE SEQUENCE</scope>
    <source>
        <strain evidence="1">SE15195</strain>
    </source>
</reference>
<sequence length="54" mass="6213">MAKIVQHLLEHPHRSLAQDRRISHIRSIVVFYLIAWFSPNPQHPKFATGAGVQL</sequence>
<organism evidence="1 2">
    <name type="scientific">Septoria linicola</name>
    <dbReference type="NCBI Taxonomy" id="215465"/>
    <lineage>
        <taxon>Eukaryota</taxon>
        <taxon>Fungi</taxon>
        <taxon>Dikarya</taxon>
        <taxon>Ascomycota</taxon>
        <taxon>Pezizomycotina</taxon>
        <taxon>Dothideomycetes</taxon>
        <taxon>Dothideomycetidae</taxon>
        <taxon>Mycosphaerellales</taxon>
        <taxon>Mycosphaerellaceae</taxon>
        <taxon>Septoria</taxon>
    </lineage>
</organism>
<accession>A0A9Q9ARX3</accession>
<keyword evidence="2" id="KW-1185">Reference proteome</keyword>
<proteinExistence type="predicted"/>
<dbReference type="AlphaFoldDB" id="A0A9Q9ARX3"/>
<gene>
    <name evidence="1" type="ORF">Slin15195_G042560</name>
</gene>
<evidence type="ECO:0000313" key="1">
    <source>
        <dbReference type="EMBL" id="USW50937.1"/>
    </source>
</evidence>
<dbReference type="Proteomes" id="UP001056384">
    <property type="component" value="Chromosome 3"/>
</dbReference>
<evidence type="ECO:0000313" key="2">
    <source>
        <dbReference type="Proteomes" id="UP001056384"/>
    </source>
</evidence>